<reference evidence="4" key="1">
    <citation type="submission" date="2015-04" db="UniProtKB">
        <authorList>
            <consortium name="EnsemblPlants"/>
        </authorList>
    </citation>
    <scope>IDENTIFICATION</scope>
</reference>
<protein>
    <recommendedName>
        <fullName evidence="3">DUF4220 domain-containing protein</fullName>
    </recommendedName>
</protein>
<dbReference type="InterPro" id="IPR007658">
    <property type="entry name" value="DUF594"/>
</dbReference>
<evidence type="ECO:0000256" key="1">
    <source>
        <dbReference type="SAM" id="MobiDB-lite"/>
    </source>
</evidence>
<feature type="transmembrane region" description="Helical" evidence="2">
    <location>
        <begin position="15"/>
        <end position="37"/>
    </location>
</feature>
<name>A0A0D9ZGQ5_9ORYZ</name>
<feature type="compositionally biased region" description="Basic and acidic residues" evidence="1">
    <location>
        <begin position="463"/>
        <end position="491"/>
    </location>
</feature>
<dbReference type="InterPro" id="IPR025315">
    <property type="entry name" value="DUF4220"/>
</dbReference>
<dbReference type="Pfam" id="PF13968">
    <property type="entry name" value="DUF4220"/>
    <property type="match status" value="1"/>
</dbReference>
<evidence type="ECO:0000259" key="3">
    <source>
        <dbReference type="Pfam" id="PF13968"/>
    </source>
</evidence>
<dbReference type="Gramene" id="OGLUM04G01420.1">
    <property type="protein sequence ID" value="OGLUM04G01420.1"/>
    <property type="gene ID" value="OGLUM04G01420"/>
</dbReference>
<dbReference type="eggNOG" id="ENOG502QQBP">
    <property type="taxonomic scope" value="Eukaryota"/>
</dbReference>
<dbReference type="EnsemblPlants" id="OGLUM04G01420.1">
    <property type="protein sequence ID" value="OGLUM04G01420.1"/>
    <property type="gene ID" value="OGLUM04G01420"/>
</dbReference>
<feature type="transmembrane region" description="Helical" evidence="2">
    <location>
        <begin position="280"/>
        <end position="299"/>
    </location>
</feature>
<feature type="domain" description="DUF4220" evidence="3">
    <location>
        <begin position="51"/>
        <end position="396"/>
    </location>
</feature>
<keyword evidence="2" id="KW-0472">Membrane</keyword>
<dbReference type="Proteomes" id="UP000026961">
    <property type="component" value="Chromosome 4"/>
</dbReference>
<keyword evidence="2" id="KW-0812">Transmembrane</keyword>
<dbReference type="HOGENOM" id="CLU_009180_5_2_1"/>
<dbReference type="PANTHER" id="PTHR31325">
    <property type="entry name" value="OS01G0798800 PROTEIN-RELATED"/>
    <property type="match status" value="1"/>
</dbReference>
<dbReference type="Pfam" id="PF04578">
    <property type="entry name" value="DUF594"/>
    <property type="match status" value="1"/>
</dbReference>
<evidence type="ECO:0000313" key="5">
    <source>
        <dbReference type="Proteomes" id="UP000026961"/>
    </source>
</evidence>
<feature type="transmembrane region" description="Helical" evidence="2">
    <location>
        <begin position="138"/>
        <end position="155"/>
    </location>
</feature>
<dbReference type="AlphaFoldDB" id="A0A0D9ZGQ5"/>
<feature type="region of interest" description="Disordered" evidence="1">
    <location>
        <begin position="462"/>
        <end position="491"/>
    </location>
</feature>
<proteinExistence type="predicted"/>
<evidence type="ECO:0000256" key="2">
    <source>
        <dbReference type="SAM" id="Phobius"/>
    </source>
</evidence>
<organism evidence="4">
    <name type="scientific">Oryza glumipatula</name>
    <dbReference type="NCBI Taxonomy" id="40148"/>
    <lineage>
        <taxon>Eukaryota</taxon>
        <taxon>Viridiplantae</taxon>
        <taxon>Streptophyta</taxon>
        <taxon>Embryophyta</taxon>
        <taxon>Tracheophyta</taxon>
        <taxon>Spermatophyta</taxon>
        <taxon>Magnoliopsida</taxon>
        <taxon>Liliopsida</taxon>
        <taxon>Poales</taxon>
        <taxon>Poaceae</taxon>
        <taxon>BOP clade</taxon>
        <taxon>Oryzoideae</taxon>
        <taxon>Oryzeae</taxon>
        <taxon>Oryzinae</taxon>
        <taxon>Oryza</taxon>
    </lineage>
</organism>
<keyword evidence="2" id="KW-1133">Transmembrane helix</keyword>
<sequence>MPGWMIRSVFLLNSWVIRTLVLFSFTAHLVLVVLAGFRRREAIGVRVTILWAANQLGRSAATYALSKLALGSTPQELQLVTLWGAFLLLHAAGPDNITAYSLEDNILSTRQKFEMFFQVTGALYAMYKNIVVRSGTGTMVWVSSFMFILGIVKYWERAKAVQLANLKNMRSSIKKKKEEEEKISRRRRSLRYVWRASSWLEQDCEEEALLVAHGLLDITKGAFVDSSVDEHRIPEYVAKRREIFPKSGWEMLYNVVDMELSLMYDILYTKAAMVHTWHGYAIRFISPLITTTAFLLFWFDSKQGQRMADVLITYVLLTSTVLLDIIWLLRAVVSTWTYSFLNDRPRLWFHHALLCSGKWRFLRRLVFSLDLSQFLAEGPSSYRKWSGKIGQYNLLHECTRDKHKRSSNYLSSLVKKVVSEDQWMEYEYHNLRGTHISPGVKKKLFDCIWEFMRLAYPVEDGAEEKTKKEEDEKKKKEKKEEEKKKPDEHHHVEAVRKLEEVLDFLPEFQESILILHIATDIFLLYTKSEQSPSSKIDVEVIKALSNYMMFLVAVRPGMLPGLKLRSLYEATDDALAKVWPKQESSSRCKSGSRKKCLADILRDKEKHDITSDTREKPDKWRQGYRTKNWKPKYITELYTLSIVLSDGIKLANILLHWLRCSYGVKFPKSDYESKFQQMFPKLTEILKVEMYDDPCKFAKLLEHIFLEWVRLLINASVKCTRDSQAKQLSRGGELTTIVWILVEHAGIFHVDRHQR</sequence>
<reference evidence="4" key="2">
    <citation type="submission" date="2018-05" db="EMBL/GenBank/DDBJ databases">
        <title>OgluRS3 (Oryza glumaepatula Reference Sequence Version 3).</title>
        <authorList>
            <person name="Zhang J."/>
            <person name="Kudrna D."/>
            <person name="Lee S."/>
            <person name="Talag J."/>
            <person name="Welchert J."/>
            <person name="Wing R.A."/>
        </authorList>
    </citation>
    <scope>NUCLEOTIDE SEQUENCE [LARGE SCALE GENOMIC DNA]</scope>
</reference>
<feature type="transmembrane region" description="Helical" evidence="2">
    <location>
        <begin position="311"/>
        <end position="329"/>
    </location>
</feature>
<dbReference type="STRING" id="40148.A0A0D9ZGQ5"/>
<accession>A0A0D9ZGQ5</accession>
<evidence type="ECO:0000313" key="4">
    <source>
        <dbReference type="EnsemblPlants" id="OGLUM04G01420.1"/>
    </source>
</evidence>
<keyword evidence="5" id="KW-1185">Reference proteome</keyword>